<reference evidence="3 4" key="1">
    <citation type="submission" date="2014-11" db="EMBL/GenBank/DDBJ databases">
        <authorList>
            <person name="Zhu J."/>
            <person name="Qi W."/>
            <person name="Song R."/>
        </authorList>
    </citation>
    <scope>NUCLEOTIDE SEQUENCE [LARGE SCALE GENOMIC DNA]</scope>
</reference>
<feature type="transmembrane region" description="Helical" evidence="2">
    <location>
        <begin position="143"/>
        <end position="161"/>
    </location>
</feature>
<feature type="compositionally biased region" description="Low complexity" evidence="1">
    <location>
        <begin position="95"/>
        <end position="109"/>
    </location>
</feature>
<dbReference type="VEuPathDB" id="CryptoDB:Vbra_14951"/>
<protein>
    <submittedName>
        <fullName evidence="3">Uncharacterized protein</fullName>
    </submittedName>
</protein>
<organism evidence="3 4">
    <name type="scientific">Vitrella brassicaformis (strain CCMP3155)</name>
    <dbReference type="NCBI Taxonomy" id="1169540"/>
    <lineage>
        <taxon>Eukaryota</taxon>
        <taxon>Sar</taxon>
        <taxon>Alveolata</taxon>
        <taxon>Colpodellida</taxon>
        <taxon>Vitrellaceae</taxon>
        <taxon>Vitrella</taxon>
    </lineage>
</organism>
<feature type="compositionally biased region" description="Basic and acidic residues" evidence="1">
    <location>
        <begin position="41"/>
        <end position="64"/>
    </location>
</feature>
<dbReference type="EMBL" id="CDMY01000404">
    <property type="protein sequence ID" value="CEM10282.1"/>
    <property type="molecule type" value="Genomic_DNA"/>
</dbReference>
<feature type="region of interest" description="Disordered" evidence="1">
    <location>
        <begin position="79"/>
        <end position="120"/>
    </location>
</feature>
<dbReference type="Proteomes" id="UP000041254">
    <property type="component" value="Unassembled WGS sequence"/>
</dbReference>
<keyword evidence="2" id="KW-1133">Transmembrane helix</keyword>
<accession>A0A0G4FC96</accession>
<keyword evidence="4" id="KW-1185">Reference proteome</keyword>
<evidence type="ECO:0000256" key="2">
    <source>
        <dbReference type="SAM" id="Phobius"/>
    </source>
</evidence>
<feature type="region of interest" description="Disordered" evidence="1">
    <location>
        <begin position="31"/>
        <end position="64"/>
    </location>
</feature>
<keyword evidence="2" id="KW-0472">Membrane</keyword>
<dbReference type="AlphaFoldDB" id="A0A0G4FC96"/>
<name>A0A0G4FC96_VITBC</name>
<evidence type="ECO:0000256" key="1">
    <source>
        <dbReference type="SAM" id="MobiDB-lite"/>
    </source>
</evidence>
<sequence length="191" mass="22147">MRRMFVRRLLPVVRPGRIFEPPSSTFNTFHRRHVSTSHKASSTEEFQKVKDNGRRSQEDARTDHERRIRALEEQLRETRESLDQLKRQKTRPAASIIISSSGSSSTSDSQPPEMPTRTPPYTLSESILYASDKLFEAMGLEDWRVFTVLAIVGGGLTWLAIARRKRYHTNKVKREIEEYRESLGLSRTRSD</sequence>
<evidence type="ECO:0000313" key="4">
    <source>
        <dbReference type="Proteomes" id="UP000041254"/>
    </source>
</evidence>
<dbReference type="InParanoid" id="A0A0G4FC96"/>
<proteinExistence type="predicted"/>
<keyword evidence="2" id="KW-0812">Transmembrane</keyword>
<evidence type="ECO:0000313" key="3">
    <source>
        <dbReference type="EMBL" id="CEM10282.1"/>
    </source>
</evidence>
<gene>
    <name evidence="3" type="ORF">Vbra_14951</name>
</gene>